<dbReference type="InterPro" id="IPR001054">
    <property type="entry name" value="A/G_cyclase"/>
</dbReference>
<keyword evidence="1" id="KW-0547">Nucleotide-binding</keyword>
<proteinExistence type="predicted"/>
<keyword evidence="2" id="KW-0067">ATP-binding</keyword>
<dbReference type="InterPro" id="IPR029787">
    <property type="entry name" value="Nucleotide_cyclase"/>
</dbReference>
<sequence length="464" mass="48788">MLISDISNFSRLSSSLAPDALSRLLSAAFAVMTACVRSHGGHVVTLAGDALLCVLPSPSEALAAALHLTSSRAIEVGVHAAIVPGPVTASSLGTSERMELMVTSPHLSRMGSLLDATGDGEVVVDADLFPELPGHLRFEPLTTAPLHRHIFGYREIHSAAHASFLSEQRPITTLFLSIPPPATATAPLANSSLVAILAGLRESGGVLRQFTIDDKGGVAICVFGLPPFSRIDDQLRAVRAAHGLTGSVKGSHCGVATGLCFAGAVGSESRCEYVVLGPSIVLAARLLGLAKERSARSGRDTPVVIIDEPTALKVSHHSKVVQLEKLEPVSLKGIGDTTSFVSTTHTLTRSSVSSTDSWELIGDAPLLNRAQITAPLRARLEERRGSYVAAFTGGAGMGKTSFLDNVEHSLLGAALPPDSFTVFSTTASRNEAHSPWALVRRFLRPFRKSVPSECERSSIPGGVR</sequence>
<accession>A0ABQ6N6U4</accession>
<evidence type="ECO:0000313" key="4">
    <source>
        <dbReference type="EMBL" id="GMI42441.1"/>
    </source>
</evidence>
<dbReference type="EMBL" id="BRYB01002284">
    <property type="protein sequence ID" value="GMI42441.1"/>
    <property type="molecule type" value="Genomic_DNA"/>
</dbReference>
<dbReference type="Proteomes" id="UP001165060">
    <property type="component" value="Unassembled WGS sequence"/>
</dbReference>
<gene>
    <name evidence="4" type="ORF">TeGR_g7823</name>
</gene>
<dbReference type="PANTHER" id="PTHR16305">
    <property type="entry name" value="TESTICULAR SOLUBLE ADENYLYL CYCLASE"/>
    <property type="match status" value="1"/>
</dbReference>
<evidence type="ECO:0000259" key="3">
    <source>
        <dbReference type="PROSITE" id="PS50125"/>
    </source>
</evidence>
<comment type="caution">
    <text evidence="4">The sequence shown here is derived from an EMBL/GenBank/DDBJ whole genome shotgun (WGS) entry which is preliminary data.</text>
</comment>
<keyword evidence="5" id="KW-1185">Reference proteome</keyword>
<reference evidence="4 5" key="1">
    <citation type="journal article" date="2023" name="Commun. Biol.">
        <title>Genome analysis of Parmales, the sister group of diatoms, reveals the evolutionary specialization of diatoms from phago-mixotrophs to photoautotrophs.</title>
        <authorList>
            <person name="Ban H."/>
            <person name="Sato S."/>
            <person name="Yoshikawa S."/>
            <person name="Yamada K."/>
            <person name="Nakamura Y."/>
            <person name="Ichinomiya M."/>
            <person name="Sato N."/>
            <person name="Blanc-Mathieu R."/>
            <person name="Endo H."/>
            <person name="Kuwata A."/>
            <person name="Ogata H."/>
        </authorList>
    </citation>
    <scope>NUCLEOTIDE SEQUENCE [LARGE SCALE GENOMIC DNA]</scope>
</reference>
<protein>
    <recommendedName>
        <fullName evidence="3">Guanylate cyclase domain-containing protein</fullName>
    </recommendedName>
</protein>
<dbReference type="Gene3D" id="3.30.70.1230">
    <property type="entry name" value="Nucleotide cyclase"/>
    <property type="match status" value="2"/>
</dbReference>
<dbReference type="PROSITE" id="PS50125">
    <property type="entry name" value="GUANYLATE_CYCLASE_2"/>
    <property type="match status" value="1"/>
</dbReference>
<evidence type="ECO:0000256" key="2">
    <source>
        <dbReference type="ARBA" id="ARBA00022840"/>
    </source>
</evidence>
<dbReference type="SUPFAM" id="SSF55073">
    <property type="entry name" value="Nucleotide cyclase"/>
    <property type="match status" value="2"/>
</dbReference>
<name>A0ABQ6N6U4_9STRA</name>
<dbReference type="PANTHER" id="PTHR16305:SF28">
    <property type="entry name" value="GUANYLATE CYCLASE DOMAIN-CONTAINING PROTEIN"/>
    <property type="match status" value="1"/>
</dbReference>
<feature type="domain" description="Guanylate cyclase" evidence="3">
    <location>
        <begin position="1"/>
        <end position="68"/>
    </location>
</feature>
<organism evidence="4 5">
    <name type="scientific">Tetraparma gracilis</name>
    <dbReference type="NCBI Taxonomy" id="2962635"/>
    <lineage>
        <taxon>Eukaryota</taxon>
        <taxon>Sar</taxon>
        <taxon>Stramenopiles</taxon>
        <taxon>Ochrophyta</taxon>
        <taxon>Bolidophyceae</taxon>
        <taxon>Parmales</taxon>
        <taxon>Triparmaceae</taxon>
        <taxon>Tetraparma</taxon>
    </lineage>
</organism>
<dbReference type="CDD" id="cd07302">
    <property type="entry name" value="CHD"/>
    <property type="match status" value="1"/>
</dbReference>
<evidence type="ECO:0000313" key="5">
    <source>
        <dbReference type="Proteomes" id="UP001165060"/>
    </source>
</evidence>
<evidence type="ECO:0000256" key="1">
    <source>
        <dbReference type="ARBA" id="ARBA00022741"/>
    </source>
</evidence>